<evidence type="ECO:0000313" key="2">
    <source>
        <dbReference type="EMBL" id="QHT78389.1"/>
    </source>
</evidence>
<feature type="transmembrane region" description="Helical" evidence="1">
    <location>
        <begin position="123"/>
        <end position="144"/>
    </location>
</feature>
<dbReference type="AlphaFoldDB" id="A0A6C0HD02"/>
<sequence>MEQVKQNYTNLKTYNEQIGPLLDEYKKGYVYYYTNPDNNEYARIFSIASGNITALNKDLFVTTNDIQKNIDDLNVKLATLDTNIKKEKKENDHLVSKLVHIEGKGKGSQVMNSNSKELYKQQYISNWDMVVGILIISGALVTVFRKPNLPAAILPKK</sequence>
<keyword evidence="1" id="KW-1133">Transmembrane helix</keyword>
<accession>A0A6C0HD02</accession>
<keyword evidence="1" id="KW-0812">Transmembrane</keyword>
<name>A0A6C0HD02_9ZZZZ</name>
<protein>
    <submittedName>
        <fullName evidence="2">Uncharacterized protein</fullName>
    </submittedName>
</protein>
<keyword evidence="1" id="KW-0472">Membrane</keyword>
<dbReference type="EMBL" id="MN739931">
    <property type="protein sequence ID" value="QHT78389.1"/>
    <property type="molecule type" value="Genomic_DNA"/>
</dbReference>
<organism evidence="2">
    <name type="scientific">viral metagenome</name>
    <dbReference type="NCBI Taxonomy" id="1070528"/>
    <lineage>
        <taxon>unclassified sequences</taxon>
        <taxon>metagenomes</taxon>
        <taxon>organismal metagenomes</taxon>
    </lineage>
</organism>
<reference evidence="2" key="1">
    <citation type="journal article" date="2020" name="Nature">
        <title>Giant virus diversity and host interactions through global metagenomics.</title>
        <authorList>
            <person name="Schulz F."/>
            <person name="Roux S."/>
            <person name="Paez-Espino D."/>
            <person name="Jungbluth S."/>
            <person name="Walsh D.A."/>
            <person name="Denef V.J."/>
            <person name="McMahon K.D."/>
            <person name="Konstantinidis K.T."/>
            <person name="Eloe-Fadrosh E.A."/>
            <person name="Kyrpides N.C."/>
            <person name="Woyke T."/>
        </authorList>
    </citation>
    <scope>NUCLEOTIDE SEQUENCE</scope>
    <source>
        <strain evidence="2">GVMAG-M-3300023179-91</strain>
    </source>
</reference>
<proteinExistence type="predicted"/>
<evidence type="ECO:0000256" key="1">
    <source>
        <dbReference type="SAM" id="Phobius"/>
    </source>
</evidence>